<protein>
    <submittedName>
        <fullName evidence="2">Uncharacterized protein</fullName>
    </submittedName>
</protein>
<dbReference type="AlphaFoldDB" id="A0A2S9XS36"/>
<accession>A0A2S9XS36</accession>
<sequence>MMGIGLFVGAGVAFGVGLGARLDQVDTAIRNCDDWQRLSANGHAFNSLTGCFDRYDSPGVDANDLFVGAAYGSSMVLTMIGSGALAQHKAWQTVHGDGRVRNPNTRYVFGAIFTGLGLASIAAHYALVYTDANNPCTSWECNVQRRALWIAASDGGALMLNTGLGLFSWASNYRSNVTKYQQRLRWSVVPGAAGGSVGATANLRF</sequence>
<feature type="transmembrane region" description="Helical" evidence="1">
    <location>
        <begin position="65"/>
        <end position="86"/>
    </location>
</feature>
<dbReference type="Proteomes" id="UP000237968">
    <property type="component" value="Unassembled WGS sequence"/>
</dbReference>
<feature type="transmembrane region" description="Helical" evidence="1">
    <location>
        <begin position="147"/>
        <end position="170"/>
    </location>
</feature>
<organism evidence="2 3">
    <name type="scientific">Enhygromyxa salina</name>
    <dbReference type="NCBI Taxonomy" id="215803"/>
    <lineage>
        <taxon>Bacteria</taxon>
        <taxon>Pseudomonadati</taxon>
        <taxon>Myxococcota</taxon>
        <taxon>Polyangia</taxon>
        <taxon>Nannocystales</taxon>
        <taxon>Nannocystaceae</taxon>
        <taxon>Enhygromyxa</taxon>
    </lineage>
</organism>
<keyword evidence="3" id="KW-1185">Reference proteome</keyword>
<gene>
    <name evidence="2" type="ORF">ENSA5_38080</name>
</gene>
<evidence type="ECO:0000313" key="2">
    <source>
        <dbReference type="EMBL" id="PRP95675.1"/>
    </source>
</evidence>
<evidence type="ECO:0000256" key="1">
    <source>
        <dbReference type="SAM" id="Phobius"/>
    </source>
</evidence>
<keyword evidence="1" id="KW-0812">Transmembrane</keyword>
<dbReference type="EMBL" id="PVNK01000167">
    <property type="protein sequence ID" value="PRP95675.1"/>
    <property type="molecule type" value="Genomic_DNA"/>
</dbReference>
<evidence type="ECO:0000313" key="3">
    <source>
        <dbReference type="Proteomes" id="UP000237968"/>
    </source>
</evidence>
<reference evidence="2 3" key="1">
    <citation type="submission" date="2018-03" db="EMBL/GenBank/DDBJ databases">
        <title>Draft Genome Sequences of the Obligatory Marine Myxobacteria Enhygromyxa salina SWB005.</title>
        <authorList>
            <person name="Poehlein A."/>
            <person name="Moghaddam J.A."/>
            <person name="Harms H."/>
            <person name="Alanjari M."/>
            <person name="Koenig G.M."/>
            <person name="Daniel R."/>
            <person name="Schaeberle T.F."/>
        </authorList>
    </citation>
    <scope>NUCLEOTIDE SEQUENCE [LARGE SCALE GENOMIC DNA]</scope>
    <source>
        <strain evidence="2 3">SWB005</strain>
    </source>
</reference>
<feature type="transmembrane region" description="Helical" evidence="1">
    <location>
        <begin position="107"/>
        <end position="127"/>
    </location>
</feature>
<dbReference type="OrthoDB" id="5514158at2"/>
<keyword evidence="1" id="KW-1133">Transmembrane helix</keyword>
<name>A0A2S9XS36_9BACT</name>
<comment type="caution">
    <text evidence="2">The sequence shown here is derived from an EMBL/GenBank/DDBJ whole genome shotgun (WGS) entry which is preliminary data.</text>
</comment>
<keyword evidence="1" id="KW-0472">Membrane</keyword>
<proteinExistence type="predicted"/>